<comment type="caution">
    <text evidence="1">The sequence shown here is derived from an EMBL/GenBank/DDBJ whole genome shotgun (WGS) entry which is preliminary data.</text>
</comment>
<keyword evidence="2" id="KW-1185">Reference proteome</keyword>
<dbReference type="Proteomes" id="UP001060085">
    <property type="component" value="Linkage Group LG03"/>
</dbReference>
<gene>
    <name evidence="1" type="ORF">M9H77_14533</name>
</gene>
<proteinExistence type="predicted"/>
<accession>A0ACC0BNK7</accession>
<organism evidence="1 2">
    <name type="scientific">Catharanthus roseus</name>
    <name type="common">Madagascar periwinkle</name>
    <name type="synonym">Vinca rosea</name>
    <dbReference type="NCBI Taxonomy" id="4058"/>
    <lineage>
        <taxon>Eukaryota</taxon>
        <taxon>Viridiplantae</taxon>
        <taxon>Streptophyta</taxon>
        <taxon>Embryophyta</taxon>
        <taxon>Tracheophyta</taxon>
        <taxon>Spermatophyta</taxon>
        <taxon>Magnoliopsida</taxon>
        <taxon>eudicotyledons</taxon>
        <taxon>Gunneridae</taxon>
        <taxon>Pentapetalae</taxon>
        <taxon>asterids</taxon>
        <taxon>lamiids</taxon>
        <taxon>Gentianales</taxon>
        <taxon>Apocynaceae</taxon>
        <taxon>Rauvolfioideae</taxon>
        <taxon>Vinceae</taxon>
        <taxon>Catharanthinae</taxon>
        <taxon>Catharanthus</taxon>
    </lineage>
</organism>
<evidence type="ECO:0000313" key="1">
    <source>
        <dbReference type="EMBL" id="KAI5674169.1"/>
    </source>
</evidence>
<evidence type="ECO:0000313" key="2">
    <source>
        <dbReference type="Proteomes" id="UP001060085"/>
    </source>
</evidence>
<reference evidence="2" key="1">
    <citation type="journal article" date="2023" name="Nat. Plants">
        <title>Single-cell RNA sequencing provides a high-resolution roadmap for understanding the multicellular compartmentation of specialized metabolism.</title>
        <authorList>
            <person name="Sun S."/>
            <person name="Shen X."/>
            <person name="Li Y."/>
            <person name="Li Y."/>
            <person name="Wang S."/>
            <person name="Li R."/>
            <person name="Zhang H."/>
            <person name="Shen G."/>
            <person name="Guo B."/>
            <person name="Wei J."/>
            <person name="Xu J."/>
            <person name="St-Pierre B."/>
            <person name="Chen S."/>
            <person name="Sun C."/>
        </authorList>
    </citation>
    <scope>NUCLEOTIDE SEQUENCE [LARGE SCALE GENOMIC DNA]</scope>
</reference>
<name>A0ACC0BNK7_CATRO</name>
<protein>
    <submittedName>
        <fullName evidence="1">Uncharacterized protein</fullName>
    </submittedName>
</protein>
<sequence length="150" mass="17356">MTITKVREMRCPAKGVLSLILPSDHGIILTFSPEVIVTKGRRKIDSIKRDKSYWDQYPLLIERYRSQADLVWGSNLDLVRIFVREADRHRPLGVEVEGVVVDEVVYHHEATYTCEIDVHFPLYTYNDNIIVMVESMVGQSLILRGLQIRT</sequence>
<dbReference type="EMBL" id="CM044703">
    <property type="protein sequence ID" value="KAI5674169.1"/>
    <property type="molecule type" value="Genomic_DNA"/>
</dbReference>